<dbReference type="AlphaFoldDB" id="A0A3N4JXX1"/>
<keyword evidence="1" id="KW-1133">Transmembrane helix</keyword>
<gene>
    <name evidence="2" type="ORF">L873DRAFT_288243</name>
</gene>
<organism evidence="2 3">
    <name type="scientific">Choiromyces venosus 120613-1</name>
    <dbReference type="NCBI Taxonomy" id="1336337"/>
    <lineage>
        <taxon>Eukaryota</taxon>
        <taxon>Fungi</taxon>
        <taxon>Dikarya</taxon>
        <taxon>Ascomycota</taxon>
        <taxon>Pezizomycotina</taxon>
        <taxon>Pezizomycetes</taxon>
        <taxon>Pezizales</taxon>
        <taxon>Tuberaceae</taxon>
        <taxon>Choiromyces</taxon>
    </lineage>
</organism>
<evidence type="ECO:0000313" key="3">
    <source>
        <dbReference type="Proteomes" id="UP000276215"/>
    </source>
</evidence>
<feature type="transmembrane region" description="Helical" evidence="1">
    <location>
        <begin position="83"/>
        <end position="102"/>
    </location>
</feature>
<dbReference type="EMBL" id="ML120364">
    <property type="protein sequence ID" value="RPB03196.1"/>
    <property type="molecule type" value="Genomic_DNA"/>
</dbReference>
<evidence type="ECO:0000313" key="2">
    <source>
        <dbReference type="EMBL" id="RPB03196.1"/>
    </source>
</evidence>
<feature type="transmembrane region" description="Helical" evidence="1">
    <location>
        <begin position="21"/>
        <end position="43"/>
    </location>
</feature>
<reference evidence="2 3" key="1">
    <citation type="journal article" date="2018" name="Nat. Ecol. Evol.">
        <title>Pezizomycetes genomes reveal the molecular basis of ectomycorrhizal truffle lifestyle.</title>
        <authorList>
            <person name="Murat C."/>
            <person name="Payen T."/>
            <person name="Noel B."/>
            <person name="Kuo A."/>
            <person name="Morin E."/>
            <person name="Chen J."/>
            <person name="Kohler A."/>
            <person name="Krizsan K."/>
            <person name="Balestrini R."/>
            <person name="Da Silva C."/>
            <person name="Montanini B."/>
            <person name="Hainaut M."/>
            <person name="Levati E."/>
            <person name="Barry K.W."/>
            <person name="Belfiori B."/>
            <person name="Cichocki N."/>
            <person name="Clum A."/>
            <person name="Dockter R.B."/>
            <person name="Fauchery L."/>
            <person name="Guy J."/>
            <person name="Iotti M."/>
            <person name="Le Tacon F."/>
            <person name="Lindquist E.A."/>
            <person name="Lipzen A."/>
            <person name="Malagnac F."/>
            <person name="Mello A."/>
            <person name="Molinier V."/>
            <person name="Miyauchi S."/>
            <person name="Poulain J."/>
            <person name="Riccioni C."/>
            <person name="Rubini A."/>
            <person name="Sitrit Y."/>
            <person name="Splivallo R."/>
            <person name="Traeger S."/>
            <person name="Wang M."/>
            <person name="Zifcakova L."/>
            <person name="Wipf D."/>
            <person name="Zambonelli A."/>
            <person name="Paolocci F."/>
            <person name="Nowrousian M."/>
            <person name="Ottonello S."/>
            <person name="Baldrian P."/>
            <person name="Spatafora J.W."/>
            <person name="Henrissat B."/>
            <person name="Nagy L.G."/>
            <person name="Aury J.M."/>
            <person name="Wincker P."/>
            <person name="Grigoriev I.V."/>
            <person name="Bonfante P."/>
            <person name="Martin F.M."/>
        </authorList>
    </citation>
    <scope>NUCLEOTIDE SEQUENCE [LARGE SCALE GENOMIC DNA]</scope>
    <source>
        <strain evidence="2 3">120613-1</strain>
    </source>
</reference>
<proteinExistence type="predicted"/>
<sequence>MGNFEVKLRKVGDYFIFGPKVRAIFPVVVVCNGTRAHWVFFIVNTGSLFTYLSARKWKMVEDIGLSPTDWRTGEFFFFGSSEIYNNLLIEFLMLYNLLLILVRSCPGFHTPLVRK</sequence>
<evidence type="ECO:0000256" key="1">
    <source>
        <dbReference type="SAM" id="Phobius"/>
    </source>
</evidence>
<dbReference type="OrthoDB" id="5414761at2759"/>
<name>A0A3N4JXX1_9PEZI</name>
<accession>A0A3N4JXX1</accession>
<dbReference type="Proteomes" id="UP000276215">
    <property type="component" value="Unassembled WGS sequence"/>
</dbReference>
<keyword evidence="1" id="KW-0812">Transmembrane</keyword>
<protein>
    <submittedName>
        <fullName evidence="2">Uncharacterized protein</fullName>
    </submittedName>
</protein>
<keyword evidence="1" id="KW-0472">Membrane</keyword>
<keyword evidence="3" id="KW-1185">Reference proteome</keyword>